<reference evidence="3" key="1">
    <citation type="submission" date="2016-10" db="EMBL/GenBank/DDBJ databases">
        <authorList>
            <person name="Varghese N."/>
            <person name="Submissions S."/>
        </authorList>
    </citation>
    <scope>NUCLEOTIDE SEQUENCE [LARGE SCALE GENOMIC DNA]</scope>
    <source>
        <strain evidence="3">CGMCC 1.8975</strain>
    </source>
</reference>
<sequence length="125" mass="13585">MASNLDYLAAELKPLEEKLQAYLAAEKELEQAEIAATNLTQSPPPDPDVELGQRPAPGSFPQPVDEAANELQNLRDDLIAQRQEIIGLLPAHDEWIKINLGYGPSRVGAFSVPAPGTGYELRVVI</sequence>
<feature type="region of interest" description="Disordered" evidence="1">
    <location>
        <begin position="34"/>
        <end position="62"/>
    </location>
</feature>
<evidence type="ECO:0000256" key="1">
    <source>
        <dbReference type="SAM" id="MobiDB-lite"/>
    </source>
</evidence>
<proteinExistence type="predicted"/>
<accession>A0A1H3NKQ3</accession>
<keyword evidence="3" id="KW-1185">Reference proteome</keyword>
<protein>
    <submittedName>
        <fullName evidence="2">Uncharacterized protein</fullName>
    </submittedName>
</protein>
<dbReference type="EMBL" id="FNOV01000017">
    <property type="protein sequence ID" value="SDY89462.1"/>
    <property type="molecule type" value="Genomic_DNA"/>
</dbReference>
<name>A0A1H3NKQ3_9BACT</name>
<evidence type="ECO:0000313" key="2">
    <source>
        <dbReference type="EMBL" id="SDY89462.1"/>
    </source>
</evidence>
<dbReference type="OrthoDB" id="884723at2"/>
<gene>
    <name evidence="2" type="ORF">SAMN04488069_11755</name>
</gene>
<organism evidence="2 3">
    <name type="scientific">Hymenobacter psychrophilus</name>
    <dbReference type="NCBI Taxonomy" id="651662"/>
    <lineage>
        <taxon>Bacteria</taxon>
        <taxon>Pseudomonadati</taxon>
        <taxon>Bacteroidota</taxon>
        <taxon>Cytophagia</taxon>
        <taxon>Cytophagales</taxon>
        <taxon>Hymenobacteraceae</taxon>
        <taxon>Hymenobacter</taxon>
    </lineage>
</organism>
<dbReference type="Proteomes" id="UP000199249">
    <property type="component" value="Unassembled WGS sequence"/>
</dbReference>
<dbReference type="AlphaFoldDB" id="A0A1H3NKQ3"/>
<evidence type="ECO:0000313" key="3">
    <source>
        <dbReference type="Proteomes" id="UP000199249"/>
    </source>
</evidence>
<dbReference type="RefSeq" id="WP_092743447.1">
    <property type="nucleotide sequence ID" value="NZ_FNOV01000017.1"/>
</dbReference>